<dbReference type="PANTHER" id="PTHR36509">
    <property type="entry name" value="BLL3101 PROTEIN"/>
    <property type="match status" value="1"/>
</dbReference>
<feature type="domain" description="DUF1254" evidence="3">
    <location>
        <begin position="94"/>
        <end position="225"/>
    </location>
</feature>
<accession>A0A7X0MY89</accession>
<name>A0A7X0MY89_9GAMM</name>
<keyword evidence="1" id="KW-0732">Signal</keyword>
<dbReference type="InterPro" id="IPR010621">
    <property type="entry name" value="DUF1214"/>
</dbReference>
<feature type="chain" id="PRO_5031101428" description="DUF1254 domain-containing protein" evidence="1">
    <location>
        <begin position="29"/>
        <end position="489"/>
    </location>
</feature>
<evidence type="ECO:0000313" key="4">
    <source>
        <dbReference type="EMBL" id="MBB6521762.1"/>
    </source>
</evidence>
<comment type="caution">
    <text evidence="4">The sequence shown here is derived from an EMBL/GenBank/DDBJ whole genome shotgun (WGS) entry which is preliminary data.</text>
</comment>
<protein>
    <recommendedName>
        <fullName evidence="6">DUF1254 domain-containing protein</fullName>
    </recommendedName>
</protein>
<dbReference type="PANTHER" id="PTHR36509:SF2">
    <property type="entry name" value="BLL3101 PROTEIN"/>
    <property type="match status" value="1"/>
</dbReference>
<dbReference type="Pfam" id="PF06863">
    <property type="entry name" value="DUF1254"/>
    <property type="match status" value="1"/>
</dbReference>
<dbReference type="InterPro" id="IPR037049">
    <property type="entry name" value="DUF1214_C_sf"/>
</dbReference>
<evidence type="ECO:0008006" key="6">
    <source>
        <dbReference type="Google" id="ProtNLM"/>
    </source>
</evidence>
<dbReference type="RefSeq" id="WP_166844583.1">
    <property type="nucleotide sequence ID" value="NZ_JAAONY010000002.1"/>
</dbReference>
<sequence>MQSSFFSLTATLSLTSSLLVTASFSSIAEESPVLMNHQNIKQQDEAAKENWAYSTGIQAYVFGLPMTIFDREYRIRTNPKLLARVRHLCPCAPPNQLGHMNKLATDKDNLPYTPNNDTVYSGAVFDVSEEPVILSLPDETERYWSLQLTDQNLENFAYLGSRASEGKGGHFLFAGPDWRGKAPEDTTVIRTRENIFLGAIRIAVDQDIEGDLEKVQAMQAQMHTTSLSNWGKAFGKVNPVALKRPNKKYQGELPYFTKMADLMMHSPPEPKHAAALAQFKTIGLVAGQAFEPEKLDTATLRGLQRAELDAYNIMRWKVKYRGTAYDTGWNNLHEGSYGYNYINRAEGALEGLIVHDREEAVYFSTYEDGQGDLLDAGAEYVLHFEADEIPKVVGNGFWSLTMYGPDFQLVENPINRYAITDRSKGLHYNDDGSLTIYIQRKPPEGNESNWLPTPSSGLFRINYRIYRPSEEASNPKTLHKYIPGIKKAG</sequence>
<dbReference type="InParanoid" id="A0A7X0MY89"/>
<evidence type="ECO:0000256" key="1">
    <source>
        <dbReference type="SAM" id="SignalP"/>
    </source>
</evidence>
<organism evidence="4 5">
    <name type="scientific">Pseudoteredinibacter isoporae</name>
    <dbReference type="NCBI Taxonomy" id="570281"/>
    <lineage>
        <taxon>Bacteria</taxon>
        <taxon>Pseudomonadati</taxon>
        <taxon>Pseudomonadota</taxon>
        <taxon>Gammaproteobacteria</taxon>
        <taxon>Cellvibrionales</taxon>
        <taxon>Cellvibrionaceae</taxon>
        <taxon>Pseudoteredinibacter</taxon>
    </lineage>
</organism>
<dbReference type="Pfam" id="PF06742">
    <property type="entry name" value="DUF1214"/>
    <property type="match status" value="1"/>
</dbReference>
<evidence type="ECO:0000313" key="5">
    <source>
        <dbReference type="Proteomes" id="UP000528457"/>
    </source>
</evidence>
<evidence type="ECO:0000259" key="3">
    <source>
        <dbReference type="Pfam" id="PF06863"/>
    </source>
</evidence>
<dbReference type="InterPro" id="IPR037050">
    <property type="entry name" value="DUF1254_sf"/>
</dbReference>
<dbReference type="InterPro" id="IPR010679">
    <property type="entry name" value="DUF1254"/>
</dbReference>
<dbReference type="Gene3D" id="2.60.120.600">
    <property type="entry name" value="Domain of unknown function DUF1214, C-terminal domain"/>
    <property type="match status" value="1"/>
</dbReference>
<feature type="signal peptide" evidence="1">
    <location>
        <begin position="1"/>
        <end position="28"/>
    </location>
</feature>
<evidence type="ECO:0000259" key="2">
    <source>
        <dbReference type="Pfam" id="PF06742"/>
    </source>
</evidence>
<feature type="domain" description="DUF1214" evidence="2">
    <location>
        <begin position="359"/>
        <end position="469"/>
    </location>
</feature>
<keyword evidence="5" id="KW-1185">Reference proteome</keyword>
<reference evidence="4 5" key="1">
    <citation type="submission" date="2020-08" db="EMBL/GenBank/DDBJ databases">
        <title>Genomic Encyclopedia of Type Strains, Phase IV (KMG-IV): sequencing the most valuable type-strain genomes for metagenomic binning, comparative biology and taxonomic classification.</title>
        <authorList>
            <person name="Goeker M."/>
        </authorList>
    </citation>
    <scope>NUCLEOTIDE SEQUENCE [LARGE SCALE GENOMIC DNA]</scope>
    <source>
        <strain evidence="4 5">DSM 22368</strain>
    </source>
</reference>
<dbReference type="Gene3D" id="2.60.40.1610">
    <property type="entry name" value="Domain of unknown function DUF1254"/>
    <property type="match status" value="1"/>
</dbReference>
<dbReference type="Proteomes" id="UP000528457">
    <property type="component" value="Unassembled WGS sequence"/>
</dbReference>
<gene>
    <name evidence="4" type="ORF">HNR48_002047</name>
</gene>
<dbReference type="SUPFAM" id="SSF160935">
    <property type="entry name" value="VPA0735-like"/>
    <property type="match status" value="1"/>
</dbReference>
<dbReference type="AlphaFoldDB" id="A0A7X0MY89"/>
<proteinExistence type="predicted"/>
<dbReference type="EMBL" id="JACHHT010000002">
    <property type="protein sequence ID" value="MBB6521762.1"/>
    <property type="molecule type" value="Genomic_DNA"/>
</dbReference>